<dbReference type="Proteomes" id="UP001239111">
    <property type="component" value="Chromosome 1"/>
</dbReference>
<proteinExistence type="predicted"/>
<comment type="caution">
    <text evidence="1">The sequence shown here is derived from an EMBL/GenBank/DDBJ whole genome shotgun (WGS) entry which is preliminary data.</text>
</comment>
<organism evidence="1 2">
    <name type="scientific">Eretmocerus hayati</name>
    <dbReference type="NCBI Taxonomy" id="131215"/>
    <lineage>
        <taxon>Eukaryota</taxon>
        <taxon>Metazoa</taxon>
        <taxon>Ecdysozoa</taxon>
        <taxon>Arthropoda</taxon>
        <taxon>Hexapoda</taxon>
        <taxon>Insecta</taxon>
        <taxon>Pterygota</taxon>
        <taxon>Neoptera</taxon>
        <taxon>Endopterygota</taxon>
        <taxon>Hymenoptera</taxon>
        <taxon>Apocrita</taxon>
        <taxon>Proctotrupomorpha</taxon>
        <taxon>Chalcidoidea</taxon>
        <taxon>Aphelinidae</taxon>
        <taxon>Aphelininae</taxon>
        <taxon>Eretmocerus</taxon>
    </lineage>
</organism>
<keyword evidence="2" id="KW-1185">Reference proteome</keyword>
<protein>
    <submittedName>
        <fullName evidence="1">Uncharacterized protein</fullName>
    </submittedName>
</protein>
<accession>A0ACC2PLM0</accession>
<gene>
    <name evidence="1" type="ORF">QAD02_020130</name>
</gene>
<name>A0ACC2PLM0_9HYME</name>
<evidence type="ECO:0000313" key="2">
    <source>
        <dbReference type="Proteomes" id="UP001239111"/>
    </source>
</evidence>
<reference evidence="1" key="1">
    <citation type="submission" date="2023-04" db="EMBL/GenBank/DDBJ databases">
        <title>A chromosome-level genome assembly of the parasitoid wasp Eretmocerus hayati.</title>
        <authorList>
            <person name="Zhong Y."/>
            <person name="Liu S."/>
            <person name="Liu Y."/>
        </authorList>
    </citation>
    <scope>NUCLEOTIDE SEQUENCE</scope>
    <source>
        <strain evidence="1">ZJU_SS_LIU_2023</strain>
    </source>
</reference>
<evidence type="ECO:0000313" key="1">
    <source>
        <dbReference type="EMBL" id="KAJ8684338.1"/>
    </source>
</evidence>
<sequence>MTIKFRLRFIYFTDNVGRSRGSSREMQPNINHTRQGKGLLDWFNLDFEQDADPYIAKTNQACLRGDLAECFKSRALDAFSEFFDQSQYSLNDNIRVVRMPSNVLREVRREPFEFVSAARSSDSEWDQLMKFALRKAERFVKTVAFEVTVPSWVPNGNDVYSPRFLDEVADEIDVLEDKKDSLFSRNRLKRLFIPMLIVLKLFKLKLLLFLPIILGLVSFKKFLGFLAILIPGLIGFLKLYKPVAQTYTPPIYSQSGVGYPHDHYQEPSGFSPSHGQYHGGHHGEPINYAQGLAYQGYRNQ</sequence>
<dbReference type="EMBL" id="CM056741">
    <property type="protein sequence ID" value="KAJ8684338.1"/>
    <property type="molecule type" value="Genomic_DNA"/>
</dbReference>